<gene>
    <name evidence="7" type="ORF">KDB89_07510</name>
</gene>
<comment type="subcellular location">
    <subcellularLocation>
        <location evidence="1">Membrane</location>
        <topology evidence="1">Multi-pass membrane protein</topology>
    </subcellularLocation>
</comment>
<protein>
    <submittedName>
        <fullName evidence="7">DUF4870 domain-containing protein</fullName>
    </submittedName>
</protein>
<proteinExistence type="predicted"/>
<keyword evidence="4 6" id="KW-0472">Membrane</keyword>
<keyword evidence="8" id="KW-1185">Reference proteome</keyword>
<feature type="transmembrane region" description="Helical" evidence="6">
    <location>
        <begin position="124"/>
        <end position="143"/>
    </location>
</feature>
<evidence type="ECO:0000256" key="2">
    <source>
        <dbReference type="ARBA" id="ARBA00022692"/>
    </source>
</evidence>
<organism evidence="7 8">
    <name type="scientific">Tessaracoccus palaemonis</name>
    <dbReference type="NCBI Taxonomy" id="2829499"/>
    <lineage>
        <taxon>Bacteria</taxon>
        <taxon>Bacillati</taxon>
        <taxon>Actinomycetota</taxon>
        <taxon>Actinomycetes</taxon>
        <taxon>Propionibacteriales</taxon>
        <taxon>Propionibacteriaceae</taxon>
        <taxon>Tessaracoccus</taxon>
    </lineage>
</organism>
<dbReference type="RefSeq" id="WP_219079805.1">
    <property type="nucleotide sequence ID" value="NZ_CP079216.1"/>
</dbReference>
<dbReference type="Pfam" id="PF09685">
    <property type="entry name" value="MamF_MmsF"/>
    <property type="match status" value="1"/>
</dbReference>
<feature type="compositionally biased region" description="Pro residues" evidence="5">
    <location>
        <begin position="45"/>
        <end position="74"/>
    </location>
</feature>
<evidence type="ECO:0000256" key="4">
    <source>
        <dbReference type="ARBA" id="ARBA00023136"/>
    </source>
</evidence>
<dbReference type="Proteomes" id="UP000824504">
    <property type="component" value="Chromosome"/>
</dbReference>
<keyword evidence="3 6" id="KW-1133">Transmembrane helix</keyword>
<name>A0ABX8SG57_9ACTN</name>
<feature type="region of interest" description="Disordered" evidence="5">
    <location>
        <begin position="1"/>
        <end position="79"/>
    </location>
</feature>
<dbReference type="InterPro" id="IPR019109">
    <property type="entry name" value="MamF_MmsF"/>
</dbReference>
<evidence type="ECO:0000256" key="1">
    <source>
        <dbReference type="ARBA" id="ARBA00004141"/>
    </source>
</evidence>
<feature type="transmembrane region" description="Helical" evidence="6">
    <location>
        <begin position="94"/>
        <end position="112"/>
    </location>
</feature>
<dbReference type="EMBL" id="CP079216">
    <property type="protein sequence ID" value="QXT61660.1"/>
    <property type="molecule type" value="Genomic_DNA"/>
</dbReference>
<evidence type="ECO:0000313" key="7">
    <source>
        <dbReference type="EMBL" id="QXT61660.1"/>
    </source>
</evidence>
<keyword evidence="2 6" id="KW-0812">Transmembrane</keyword>
<evidence type="ECO:0000256" key="6">
    <source>
        <dbReference type="SAM" id="Phobius"/>
    </source>
</evidence>
<sequence length="189" mass="20664">MSTHPEPDDQQIGRDDLTQPVDDPTVPPAPAPEQQEAEEQREASAPPPQQQANYAPPPRAEYSPPTGPPGPPPGYTAQRVPAYSADSTLTNVQLNYWLTAIFGWPAVIFWAIDKDKTPLLDDHLKEVLNFGIVRVIAGVIWAIPVVGWILGAIASIATLIIGIMGALNGPDAYKAGQQYRYPWNFRFIS</sequence>
<evidence type="ECO:0000313" key="8">
    <source>
        <dbReference type="Proteomes" id="UP000824504"/>
    </source>
</evidence>
<evidence type="ECO:0000256" key="5">
    <source>
        <dbReference type="SAM" id="MobiDB-lite"/>
    </source>
</evidence>
<feature type="compositionally biased region" description="Basic and acidic residues" evidence="5">
    <location>
        <begin position="1"/>
        <end position="17"/>
    </location>
</feature>
<reference evidence="7 8" key="1">
    <citation type="submission" date="2021-07" db="EMBL/GenBank/DDBJ databases">
        <title>complete genome sequencing of Tessaracoccus sp.J1M15.</title>
        <authorList>
            <person name="Bae J.-W."/>
            <person name="Kim D.-y."/>
        </authorList>
    </citation>
    <scope>NUCLEOTIDE SEQUENCE [LARGE SCALE GENOMIC DNA]</scope>
    <source>
        <strain evidence="7 8">J1M15</strain>
    </source>
</reference>
<accession>A0ABX8SG57</accession>
<evidence type="ECO:0000256" key="3">
    <source>
        <dbReference type="ARBA" id="ARBA00022989"/>
    </source>
</evidence>